<feature type="transmembrane region" description="Helical" evidence="2">
    <location>
        <begin position="209"/>
        <end position="227"/>
    </location>
</feature>
<reference evidence="4" key="2">
    <citation type="journal article" date="2023" name="IMA Fungus">
        <title>Comparative genomic study of the Penicillium genus elucidates a diverse pangenome and 15 lateral gene transfer events.</title>
        <authorList>
            <person name="Petersen C."/>
            <person name="Sorensen T."/>
            <person name="Nielsen M.R."/>
            <person name="Sondergaard T.E."/>
            <person name="Sorensen J.L."/>
            <person name="Fitzpatrick D.A."/>
            <person name="Frisvad J.C."/>
            <person name="Nielsen K.L."/>
        </authorList>
    </citation>
    <scope>NUCLEOTIDE SEQUENCE</scope>
    <source>
        <strain evidence="4">IBT 30069</strain>
    </source>
</reference>
<comment type="caution">
    <text evidence="4">The sequence shown here is derived from an EMBL/GenBank/DDBJ whole genome shotgun (WGS) entry which is preliminary data.</text>
</comment>
<keyword evidence="2" id="KW-1133">Transmembrane helix</keyword>
<evidence type="ECO:0000256" key="1">
    <source>
        <dbReference type="SAM" id="MobiDB-lite"/>
    </source>
</evidence>
<name>A0A9W9FBX5_9EURO</name>
<proteinExistence type="predicted"/>
<feature type="chain" id="PRO_5040747241" evidence="3">
    <location>
        <begin position="16"/>
        <end position="274"/>
    </location>
</feature>
<dbReference type="AlphaFoldDB" id="A0A9W9FBX5"/>
<keyword evidence="2" id="KW-0472">Membrane</keyword>
<keyword evidence="5" id="KW-1185">Reference proteome</keyword>
<evidence type="ECO:0000256" key="2">
    <source>
        <dbReference type="SAM" id="Phobius"/>
    </source>
</evidence>
<dbReference type="OrthoDB" id="4369939at2759"/>
<dbReference type="EMBL" id="JAPQKH010000005">
    <property type="protein sequence ID" value="KAJ5097358.1"/>
    <property type="molecule type" value="Genomic_DNA"/>
</dbReference>
<evidence type="ECO:0000313" key="5">
    <source>
        <dbReference type="Proteomes" id="UP001149165"/>
    </source>
</evidence>
<feature type="region of interest" description="Disordered" evidence="1">
    <location>
        <begin position="99"/>
        <end position="128"/>
    </location>
</feature>
<dbReference type="Proteomes" id="UP001149165">
    <property type="component" value="Unassembled WGS sequence"/>
</dbReference>
<keyword evidence="3" id="KW-0732">Signal</keyword>
<protein>
    <submittedName>
        <fullName evidence="4">Uncharacterized protein</fullName>
    </submittedName>
</protein>
<keyword evidence="2" id="KW-0812">Transmembrane</keyword>
<reference evidence="4" key="1">
    <citation type="submission" date="2022-11" db="EMBL/GenBank/DDBJ databases">
        <authorList>
            <person name="Petersen C."/>
        </authorList>
    </citation>
    <scope>NUCLEOTIDE SEQUENCE</scope>
    <source>
        <strain evidence="4">IBT 30069</strain>
    </source>
</reference>
<feature type="compositionally biased region" description="Low complexity" evidence="1">
    <location>
        <begin position="119"/>
        <end position="128"/>
    </location>
</feature>
<accession>A0A9W9FBX5</accession>
<evidence type="ECO:0000256" key="3">
    <source>
        <dbReference type="SAM" id="SignalP"/>
    </source>
</evidence>
<evidence type="ECO:0000313" key="4">
    <source>
        <dbReference type="EMBL" id="KAJ5097358.1"/>
    </source>
</evidence>
<organism evidence="4 5">
    <name type="scientific">Penicillium angulare</name>
    <dbReference type="NCBI Taxonomy" id="116970"/>
    <lineage>
        <taxon>Eukaryota</taxon>
        <taxon>Fungi</taxon>
        <taxon>Dikarya</taxon>
        <taxon>Ascomycota</taxon>
        <taxon>Pezizomycotina</taxon>
        <taxon>Eurotiomycetes</taxon>
        <taxon>Eurotiomycetidae</taxon>
        <taxon>Eurotiales</taxon>
        <taxon>Aspergillaceae</taxon>
        <taxon>Penicillium</taxon>
    </lineage>
</organism>
<feature type="signal peptide" evidence="3">
    <location>
        <begin position="1"/>
        <end position="15"/>
    </location>
</feature>
<gene>
    <name evidence="4" type="ORF">N7456_008079</name>
</gene>
<sequence length="274" mass="30168">MRHIISSLLLPQVLALVISPVASISGILQPDSQNQLSDKSTQQSSPHESLNLQHIPLHDVSKNQPSSYQALSGRDIHDDLVALCEAGFVSSCQEAIEEGGNKDIAPPLPPSYHEAEAGSSENEYSSQSSKGQSCDIWIQSYDPPYLSPNAISHICSTSGEDTDFKGIVLKCFDHTSDDIEEISKAIDRHCSSMSNIHCTRSLWSKLGDSLHLIFTFSVFLGLSWLYVRSIRCGSRLQQNDVIRSEVYPKDKEVLLDDSSFQVEVEKLPLIPALG</sequence>